<comment type="caution">
    <text evidence="11">The sequence shown here is derived from an EMBL/GenBank/DDBJ whole genome shotgun (WGS) entry which is preliminary data.</text>
</comment>
<proteinExistence type="inferred from homology"/>
<dbReference type="InterPro" id="IPR020966">
    <property type="entry name" value="ALMT"/>
</dbReference>
<dbReference type="GO" id="GO:0015743">
    <property type="term" value="P:malate transport"/>
    <property type="evidence" value="ECO:0007669"/>
    <property type="project" value="InterPro"/>
</dbReference>
<dbReference type="PANTHER" id="PTHR31086">
    <property type="entry name" value="ALUMINUM-ACTIVATED MALATE TRANSPORTER 10"/>
    <property type="match status" value="1"/>
</dbReference>
<evidence type="ECO:0000256" key="1">
    <source>
        <dbReference type="ARBA" id="ARBA00004141"/>
    </source>
</evidence>
<evidence type="ECO:0000256" key="7">
    <source>
        <dbReference type="ARBA" id="ARBA00023136"/>
    </source>
</evidence>
<evidence type="ECO:0000256" key="10">
    <source>
        <dbReference type="SAM" id="Phobius"/>
    </source>
</evidence>
<evidence type="ECO:0000256" key="6">
    <source>
        <dbReference type="ARBA" id="ARBA00023065"/>
    </source>
</evidence>
<evidence type="ECO:0000256" key="5">
    <source>
        <dbReference type="ARBA" id="ARBA00022989"/>
    </source>
</evidence>
<evidence type="ECO:0000256" key="4">
    <source>
        <dbReference type="ARBA" id="ARBA00022692"/>
    </source>
</evidence>
<dbReference type="GO" id="GO:0034220">
    <property type="term" value="P:monoatomic ion transmembrane transport"/>
    <property type="evidence" value="ECO:0007669"/>
    <property type="project" value="UniProtKB-KW"/>
</dbReference>
<dbReference type="GO" id="GO:0016020">
    <property type="term" value="C:membrane"/>
    <property type="evidence" value="ECO:0007669"/>
    <property type="project" value="UniProtKB-SubCell"/>
</dbReference>
<name>A0A199VV94_ANACO</name>
<feature type="transmembrane region" description="Helical" evidence="10">
    <location>
        <begin position="64"/>
        <end position="83"/>
    </location>
</feature>
<evidence type="ECO:0000313" key="12">
    <source>
        <dbReference type="Proteomes" id="UP000092600"/>
    </source>
</evidence>
<dbReference type="AlphaFoldDB" id="A0A199VV94"/>
<dbReference type="Proteomes" id="UP000092600">
    <property type="component" value="Unassembled WGS sequence"/>
</dbReference>
<evidence type="ECO:0000256" key="3">
    <source>
        <dbReference type="ARBA" id="ARBA00022448"/>
    </source>
</evidence>
<dbReference type="STRING" id="4615.A0A199VV94"/>
<feature type="compositionally biased region" description="Polar residues" evidence="9">
    <location>
        <begin position="446"/>
        <end position="461"/>
    </location>
</feature>
<accession>A0A199VV94</accession>
<evidence type="ECO:0000256" key="9">
    <source>
        <dbReference type="SAM" id="MobiDB-lite"/>
    </source>
</evidence>
<evidence type="ECO:0000313" key="11">
    <source>
        <dbReference type="EMBL" id="OAY80620.1"/>
    </source>
</evidence>
<feature type="transmembrane region" description="Helical" evidence="10">
    <location>
        <begin position="116"/>
        <end position="135"/>
    </location>
</feature>
<keyword evidence="5 10" id="KW-1133">Transmembrane helix</keyword>
<dbReference type="EMBL" id="LSRQ01000833">
    <property type="protein sequence ID" value="OAY80620.1"/>
    <property type="molecule type" value="Genomic_DNA"/>
</dbReference>
<keyword evidence="4 10" id="KW-0812">Transmembrane</keyword>
<sequence length="483" mass="53582">MAGEKEAPRDPEWRVTVPHNDLSSAVVTECKRSMIERAWRWLIDWIVSSASRVWKLGADDPRRVVHGAKVGAALTLVSLFYYMRPLYDGLGGATMWAVMTVVVVFEYTVGGCLYKGFNRATATLSASALAVGIHWLANQSGDKMEPFILSASVFLLAAAATFSRFIPTVKANFDYGVTIFILTFSLVAMSGYRVDELLALAQQRVLTVIVGIFICLSVSVVICPVWAGAELHRQIVRNMEKLADSLECCVEEYFSSGVVDQKSASSHESQGYKCVLNSKASEDSQANLARWEPAHGRFGFKYPWSQYQKIGGAMRHCACCVEALNSCINSEVKSSMVLKEMSRSIKEMTKSRSIDLLIEEMDNVVYELQSALQSLPSNLTPQMIAAEAETEDNKLKFSVIEALPLITVATLLIDISARIEGVVDTFNTLVSLASFKPFKDDKSKQNRSSNNPPSHMSCEQETTKTLQESFTFILQKCFWNTIV</sequence>
<feature type="region of interest" description="Disordered" evidence="9">
    <location>
        <begin position="439"/>
        <end position="461"/>
    </location>
</feature>
<reference evidence="11 12" key="1">
    <citation type="journal article" date="2016" name="DNA Res.">
        <title>The draft genome of MD-2 pineapple using hybrid error correction of long reads.</title>
        <authorList>
            <person name="Redwan R.M."/>
            <person name="Saidin A."/>
            <person name="Kumar S.V."/>
        </authorList>
    </citation>
    <scope>NUCLEOTIDE SEQUENCE [LARGE SCALE GENOMIC DNA]</scope>
    <source>
        <strain evidence="12">cv. MD2</strain>
        <tissue evidence="11">Leaf</tissue>
    </source>
</reference>
<feature type="transmembrane region" description="Helical" evidence="10">
    <location>
        <begin position="89"/>
        <end position="109"/>
    </location>
</feature>
<feature type="transmembrane region" description="Helical" evidence="10">
    <location>
        <begin position="173"/>
        <end position="193"/>
    </location>
</feature>
<organism evidence="11 12">
    <name type="scientific">Ananas comosus</name>
    <name type="common">Pineapple</name>
    <name type="synonym">Ananas ananas</name>
    <dbReference type="NCBI Taxonomy" id="4615"/>
    <lineage>
        <taxon>Eukaryota</taxon>
        <taxon>Viridiplantae</taxon>
        <taxon>Streptophyta</taxon>
        <taxon>Embryophyta</taxon>
        <taxon>Tracheophyta</taxon>
        <taxon>Spermatophyta</taxon>
        <taxon>Magnoliopsida</taxon>
        <taxon>Liliopsida</taxon>
        <taxon>Poales</taxon>
        <taxon>Bromeliaceae</taxon>
        <taxon>Bromelioideae</taxon>
        <taxon>Ananas</taxon>
    </lineage>
</organism>
<protein>
    <submittedName>
        <fullName evidence="11">Aluminum-activated malate transporter 10</fullName>
    </submittedName>
</protein>
<comment type="similarity">
    <text evidence="2">Belongs to the aromatic acid exporter (TC 2.A.85) family.</text>
</comment>
<evidence type="ECO:0000256" key="8">
    <source>
        <dbReference type="ARBA" id="ARBA00023303"/>
    </source>
</evidence>
<keyword evidence="3" id="KW-0813">Transport</keyword>
<comment type="subcellular location">
    <subcellularLocation>
        <location evidence="1">Membrane</location>
        <topology evidence="1">Multi-pass membrane protein</topology>
    </subcellularLocation>
</comment>
<gene>
    <name evidence="11" type="ORF">ACMD2_21002</name>
</gene>
<evidence type="ECO:0000256" key="2">
    <source>
        <dbReference type="ARBA" id="ARBA00007079"/>
    </source>
</evidence>
<keyword evidence="6" id="KW-0406">Ion transport</keyword>
<keyword evidence="7 10" id="KW-0472">Membrane</keyword>
<keyword evidence="8" id="KW-0407">Ion channel</keyword>
<feature type="transmembrane region" description="Helical" evidence="10">
    <location>
        <begin position="147"/>
        <end position="166"/>
    </location>
</feature>
<feature type="transmembrane region" description="Helical" evidence="10">
    <location>
        <begin position="205"/>
        <end position="229"/>
    </location>
</feature>
<dbReference type="Pfam" id="PF11744">
    <property type="entry name" value="ALMT"/>
    <property type="match status" value="1"/>
</dbReference>